<evidence type="ECO:0000259" key="3">
    <source>
        <dbReference type="SMART" id="SM01119"/>
    </source>
</evidence>
<reference evidence="4 5" key="1">
    <citation type="submission" date="2019-06" db="EMBL/GenBank/DDBJ databases">
        <title>Aeromicrobium sp. nov., isolated from a maize field.</title>
        <authorList>
            <person name="Lin S.-Y."/>
            <person name="Tsai C.-F."/>
            <person name="Young C.-C."/>
        </authorList>
    </citation>
    <scope>NUCLEOTIDE SEQUENCE [LARGE SCALE GENOMIC DNA]</scope>
    <source>
        <strain evidence="4 5">CC-CFT486</strain>
    </source>
</reference>
<dbReference type="InterPro" id="IPR026956">
    <property type="entry name" value="D-ser_dehydrat-like_dom"/>
</dbReference>
<proteinExistence type="inferred from homology"/>
<dbReference type="RefSeq" id="WP_147686321.1">
    <property type="nucleotide sequence ID" value="NZ_VDUX01000004.1"/>
</dbReference>
<organism evidence="4 5">
    <name type="scientific">Aeromicrobium terrae</name>
    <dbReference type="NCBI Taxonomy" id="2498846"/>
    <lineage>
        <taxon>Bacteria</taxon>
        <taxon>Bacillati</taxon>
        <taxon>Actinomycetota</taxon>
        <taxon>Actinomycetes</taxon>
        <taxon>Propionibacteriales</taxon>
        <taxon>Nocardioidaceae</taxon>
        <taxon>Aeromicrobium</taxon>
    </lineage>
</organism>
<evidence type="ECO:0000256" key="2">
    <source>
        <dbReference type="ARBA" id="ARBA00023239"/>
    </source>
</evidence>
<dbReference type="Pfam" id="PF14031">
    <property type="entry name" value="D-ser_dehydrat"/>
    <property type="match status" value="1"/>
</dbReference>
<dbReference type="AlphaFoldDB" id="A0A5C8NIP3"/>
<evidence type="ECO:0000313" key="4">
    <source>
        <dbReference type="EMBL" id="TXL60745.1"/>
    </source>
</evidence>
<dbReference type="SMART" id="SM01119">
    <property type="entry name" value="D-ser_dehydrat"/>
    <property type="match status" value="1"/>
</dbReference>
<keyword evidence="2" id="KW-0456">Lyase</keyword>
<comment type="similarity">
    <text evidence="1">Belongs to the DSD1 family.</text>
</comment>
<protein>
    <submittedName>
        <fullName evidence="4">Amino acid deaminase</fullName>
    </submittedName>
</protein>
<dbReference type="OrthoDB" id="9811417at2"/>
<dbReference type="InterPro" id="IPR001608">
    <property type="entry name" value="Ala_racemase_N"/>
</dbReference>
<dbReference type="SUPFAM" id="SSF51419">
    <property type="entry name" value="PLP-binding barrel"/>
    <property type="match status" value="1"/>
</dbReference>
<dbReference type="Gene3D" id="2.40.37.20">
    <property type="entry name" value="D-serine dehydratase-like domain"/>
    <property type="match status" value="1"/>
</dbReference>
<evidence type="ECO:0000256" key="1">
    <source>
        <dbReference type="ARBA" id="ARBA00005323"/>
    </source>
</evidence>
<dbReference type="Proteomes" id="UP000321571">
    <property type="component" value="Unassembled WGS sequence"/>
</dbReference>
<dbReference type="PANTHER" id="PTHR28004">
    <property type="entry name" value="ZGC:162816-RELATED"/>
    <property type="match status" value="1"/>
</dbReference>
<feature type="domain" description="D-serine dehydratase-like" evidence="3">
    <location>
        <begin position="320"/>
        <end position="419"/>
    </location>
</feature>
<dbReference type="Gene3D" id="3.20.20.10">
    <property type="entry name" value="Alanine racemase"/>
    <property type="match status" value="1"/>
</dbReference>
<dbReference type="Pfam" id="PF01168">
    <property type="entry name" value="Ala_racemase_N"/>
    <property type="match status" value="1"/>
</dbReference>
<dbReference type="GO" id="GO:0016829">
    <property type="term" value="F:lyase activity"/>
    <property type="evidence" value="ECO:0007669"/>
    <property type="project" value="UniProtKB-KW"/>
</dbReference>
<comment type="caution">
    <text evidence="4">The sequence shown here is derived from an EMBL/GenBank/DDBJ whole genome shotgun (WGS) entry which is preliminary data.</text>
</comment>
<name>A0A5C8NIP3_9ACTN</name>
<gene>
    <name evidence="4" type="ORF">FHP06_09980</name>
</gene>
<dbReference type="EMBL" id="VDUX01000004">
    <property type="protein sequence ID" value="TXL60745.1"/>
    <property type="molecule type" value="Genomic_DNA"/>
</dbReference>
<dbReference type="PANTHER" id="PTHR28004:SF8">
    <property type="entry name" value="D-SERINE DEAMINASE"/>
    <property type="match status" value="1"/>
</dbReference>
<sequence>MIDRDRLESLGRRELDATVKGLPLADGDTVAARDVAARGWNVLAGDLDLPAMIIKEAPMASNIALMAEFCRQHSVSLAPHGKTSMAPQLFARQLDAGAWAITAATVRQCRTYRAFGVSRVLLANELVDPLGLQWLAEEMRTDPDVEIYFFVDSIDGVDLADAILGEAPVGRPVNVLIELGYDGGRCGCRSIDEALELAVRVNDSAHLSLCGVAGFEGLIPGPDLSTVLEKSTAYLGRIHSLVDELDAQRLLPAGEEIIVSAGGSSYFDLVADVLGPQAFDRAVRTVVRSGCYITHDVEMFELTSPLGARAEASTPRLEPAFELWATVLSRPEPGLAIVGFGKRDAPYDYGLPSPVRVVPQGTAGTRDLSGSFNVTGLNDQHAFVRIPADDPLAVGDVVVSGISHPCGAFDKWQYIPVVDESYDVVDGIFTFF</sequence>
<accession>A0A5C8NIP3</accession>
<evidence type="ECO:0000313" key="5">
    <source>
        <dbReference type="Proteomes" id="UP000321571"/>
    </source>
</evidence>
<dbReference type="InterPro" id="IPR029066">
    <property type="entry name" value="PLP-binding_barrel"/>
</dbReference>
<dbReference type="CDD" id="cd06818">
    <property type="entry name" value="PLPDE_III_cryptic_DSD"/>
    <property type="match status" value="1"/>
</dbReference>
<dbReference type="InterPro" id="IPR051466">
    <property type="entry name" value="D-amino_acid_metab_enzyme"/>
</dbReference>
<dbReference type="InterPro" id="IPR042208">
    <property type="entry name" value="D-ser_dehydrat-like_sf"/>
</dbReference>
<keyword evidence="5" id="KW-1185">Reference proteome</keyword>